<evidence type="ECO:0000256" key="1">
    <source>
        <dbReference type="SAM" id="Phobius"/>
    </source>
</evidence>
<organism evidence="2 3">
    <name type="scientific">[Phormidium ambiguum] IAM M-71</name>
    <dbReference type="NCBI Taxonomy" id="454136"/>
    <lineage>
        <taxon>Bacteria</taxon>
        <taxon>Bacillati</taxon>
        <taxon>Cyanobacteriota</taxon>
        <taxon>Cyanophyceae</taxon>
        <taxon>Oscillatoriophycideae</taxon>
        <taxon>Aerosakkonematales</taxon>
        <taxon>Aerosakkonemataceae</taxon>
        <taxon>Floridanema</taxon>
    </lineage>
</organism>
<dbReference type="STRING" id="454136.NIES2119_12370"/>
<comment type="caution">
    <text evidence="2">The sequence shown here is derived from an EMBL/GenBank/DDBJ whole genome shotgun (WGS) entry which is preliminary data.</text>
</comment>
<protein>
    <submittedName>
        <fullName evidence="2">Uncharacterized protein</fullName>
    </submittedName>
</protein>
<feature type="transmembrane region" description="Helical" evidence="1">
    <location>
        <begin position="62"/>
        <end position="82"/>
    </location>
</feature>
<sequence>MSKKDEFDDFLPERKPENYSIEIPAEQRPFENNRIPSGYEPMGEIELRGRVFSGLASGRVRWWVLITGWIIFGSFALVMIFVAIQSSLIVGLIYLAIAAIPIIVLFRGTMAKLSRRNRRNRYR</sequence>
<dbReference type="RefSeq" id="WP_073593772.1">
    <property type="nucleotide sequence ID" value="NZ_MRCE01000010.1"/>
</dbReference>
<evidence type="ECO:0000313" key="2">
    <source>
        <dbReference type="EMBL" id="OKH37931.1"/>
    </source>
</evidence>
<gene>
    <name evidence="2" type="ORF">NIES2119_12370</name>
</gene>
<dbReference type="EMBL" id="MRCE01000010">
    <property type="protein sequence ID" value="OKH37931.1"/>
    <property type="molecule type" value="Genomic_DNA"/>
</dbReference>
<dbReference type="OrthoDB" id="514559at2"/>
<dbReference type="Proteomes" id="UP000185860">
    <property type="component" value="Unassembled WGS sequence"/>
</dbReference>
<proteinExistence type="predicted"/>
<dbReference type="AlphaFoldDB" id="A0A1U7IL16"/>
<keyword evidence="1" id="KW-1133">Transmembrane helix</keyword>
<feature type="transmembrane region" description="Helical" evidence="1">
    <location>
        <begin position="88"/>
        <end position="109"/>
    </location>
</feature>
<reference evidence="2 3" key="1">
    <citation type="submission" date="2016-11" db="EMBL/GenBank/DDBJ databases">
        <title>Draft Genome Sequences of Nine Cyanobacterial Strains from Diverse Habitats.</title>
        <authorList>
            <person name="Zhu T."/>
            <person name="Hou S."/>
            <person name="Lu X."/>
            <person name="Hess W.R."/>
        </authorList>
    </citation>
    <scope>NUCLEOTIDE SEQUENCE [LARGE SCALE GENOMIC DNA]</scope>
    <source>
        <strain evidence="2 3">IAM M-71</strain>
    </source>
</reference>
<keyword evidence="1" id="KW-0812">Transmembrane</keyword>
<keyword evidence="1" id="KW-0472">Membrane</keyword>
<accession>A0A1U7IL16</accession>
<evidence type="ECO:0000313" key="3">
    <source>
        <dbReference type="Proteomes" id="UP000185860"/>
    </source>
</evidence>
<name>A0A1U7IL16_9CYAN</name>